<dbReference type="InterPro" id="IPR027417">
    <property type="entry name" value="P-loop_NTPase"/>
</dbReference>
<evidence type="ECO:0000313" key="12">
    <source>
        <dbReference type="Proteomes" id="UP000887561"/>
    </source>
</evidence>
<dbReference type="Proteomes" id="UP000887561">
    <property type="component" value="Unplaced"/>
</dbReference>
<comment type="similarity">
    <text evidence="1">Belongs to the eIF-2-alpha family.</text>
</comment>
<evidence type="ECO:0000256" key="7">
    <source>
        <dbReference type="ARBA" id="ARBA00033370"/>
    </source>
</evidence>
<dbReference type="Pfam" id="PF07541">
    <property type="entry name" value="EIF_2_alpha"/>
    <property type="match status" value="1"/>
</dbReference>
<dbReference type="GO" id="GO:0005525">
    <property type="term" value="F:GTP binding"/>
    <property type="evidence" value="ECO:0007669"/>
    <property type="project" value="UniProtKB-KW"/>
</dbReference>
<dbReference type="PRINTS" id="PR00328">
    <property type="entry name" value="SAR1GTPBP"/>
</dbReference>
<reference evidence="13" key="1">
    <citation type="submission" date="2022-11" db="UniProtKB">
        <authorList>
            <consortium name="WormBaseParasite"/>
        </authorList>
    </citation>
    <scope>IDENTIFICATION</scope>
</reference>
<dbReference type="Pfam" id="PF00575">
    <property type="entry name" value="S1"/>
    <property type="match status" value="1"/>
</dbReference>
<feature type="compositionally biased region" description="Basic and acidic residues" evidence="10">
    <location>
        <begin position="237"/>
        <end position="265"/>
    </location>
</feature>
<dbReference type="AlphaFoldDB" id="A0A915N3X3"/>
<dbReference type="GO" id="GO:0003924">
    <property type="term" value="F:GTPase activity"/>
    <property type="evidence" value="ECO:0007669"/>
    <property type="project" value="InterPro"/>
</dbReference>
<dbReference type="InterPro" id="IPR024054">
    <property type="entry name" value="TIF2_asu_middle_sf"/>
</dbReference>
<dbReference type="GO" id="GO:0003723">
    <property type="term" value="F:RNA binding"/>
    <property type="evidence" value="ECO:0007669"/>
    <property type="project" value="InterPro"/>
</dbReference>
<dbReference type="Pfam" id="PF00025">
    <property type="entry name" value="Arf"/>
    <property type="match status" value="1"/>
</dbReference>
<protein>
    <recommendedName>
        <fullName evidence="2">Eukaryotic translation initiation factor 2 subunit 1</fullName>
    </recommendedName>
    <alternativeName>
        <fullName evidence="7">Eukaryotic translation initiation factor 2 subunit alpha</fullName>
    </alternativeName>
</protein>
<keyword evidence="6 8" id="KW-0342">GTP-binding</keyword>
<dbReference type="Gene3D" id="3.40.50.300">
    <property type="entry name" value="P-loop containing nucleotide triphosphate hydrolases"/>
    <property type="match status" value="1"/>
</dbReference>
<evidence type="ECO:0000259" key="11">
    <source>
        <dbReference type="PROSITE" id="PS50126"/>
    </source>
</evidence>
<dbReference type="GO" id="GO:0046872">
    <property type="term" value="F:metal ion binding"/>
    <property type="evidence" value="ECO:0007669"/>
    <property type="project" value="UniProtKB-KW"/>
</dbReference>
<name>A0A915N3X3_MELJA</name>
<dbReference type="PANTHER" id="PTHR10602:SF0">
    <property type="entry name" value="EUKARYOTIC TRANSLATION INITIATION FACTOR 2 SUBUNIT 1"/>
    <property type="match status" value="1"/>
</dbReference>
<feature type="binding site" evidence="8">
    <location>
        <begin position="30"/>
        <end position="37"/>
    </location>
    <ligand>
        <name>GTP</name>
        <dbReference type="ChEBI" id="CHEBI:37565"/>
    </ligand>
</feature>
<organism evidence="12 13">
    <name type="scientific">Meloidogyne javanica</name>
    <name type="common">Root-knot nematode worm</name>
    <dbReference type="NCBI Taxonomy" id="6303"/>
    <lineage>
        <taxon>Eukaryota</taxon>
        <taxon>Metazoa</taxon>
        <taxon>Ecdysozoa</taxon>
        <taxon>Nematoda</taxon>
        <taxon>Chromadorea</taxon>
        <taxon>Rhabditida</taxon>
        <taxon>Tylenchina</taxon>
        <taxon>Tylenchomorpha</taxon>
        <taxon>Tylenchoidea</taxon>
        <taxon>Meloidogynidae</taxon>
        <taxon>Meloidogyninae</taxon>
        <taxon>Meloidogyne</taxon>
        <taxon>Meloidogyne incognita group</taxon>
    </lineage>
</organism>
<evidence type="ECO:0000256" key="2">
    <source>
        <dbReference type="ARBA" id="ARBA00020950"/>
    </source>
</evidence>
<feature type="binding site" evidence="9">
    <location>
        <position position="54"/>
    </location>
    <ligand>
        <name>Mg(2+)</name>
        <dbReference type="ChEBI" id="CHEBI:18420"/>
    </ligand>
</feature>
<dbReference type="InterPro" id="IPR011488">
    <property type="entry name" value="TIF_2_asu"/>
</dbReference>
<dbReference type="InterPro" id="IPR005225">
    <property type="entry name" value="Small_GTP-bd"/>
</dbReference>
<dbReference type="WBParaSite" id="scaffold6733_cov190.g11184">
    <property type="protein sequence ID" value="scaffold6733_cov190.g11184"/>
    <property type="gene ID" value="scaffold6733_cov190.g11184"/>
</dbReference>
<dbReference type="Gene3D" id="1.10.150.190">
    <property type="entry name" value="Translation initiation factor 2, subunit 1, domain 2"/>
    <property type="match status" value="1"/>
</dbReference>
<dbReference type="SUPFAM" id="SSF116742">
    <property type="entry name" value="eIF2alpha middle domain-like"/>
    <property type="match status" value="1"/>
</dbReference>
<feature type="domain" description="S1 motif" evidence="11">
    <location>
        <begin position="313"/>
        <end position="384"/>
    </location>
</feature>
<evidence type="ECO:0000256" key="1">
    <source>
        <dbReference type="ARBA" id="ARBA00007223"/>
    </source>
</evidence>
<keyword evidence="9" id="KW-0479">Metal-binding</keyword>
<dbReference type="CDD" id="cd00878">
    <property type="entry name" value="Arf_Arl"/>
    <property type="match status" value="1"/>
</dbReference>
<dbReference type="PANTHER" id="PTHR10602">
    <property type="entry name" value="EUKARYOTIC TRANSLATION INITIATION FACTOR 2 SUBUNIT 1"/>
    <property type="match status" value="1"/>
</dbReference>
<feature type="region of interest" description="Disordered" evidence="10">
    <location>
        <begin position="229"/>
        <end position="272"/>
    </location>
</feature>
<dbReference type="CDD" id="cd04452">
    <property type="entry name" value="S1_IF2_alpha"/>
    <property type="match status" value="1"/>
</dbReference>
<feature type="binding site" evidence="8">
    <location>
        <position position="76"/>
    </location>
    <ligand>
        <name>GTP</name>
        <dbReference type="ChEBI" id="CHEBI:37565"/>
    </ligand>
</feature>
<keyword evidence="4 8" id="KW-0547">Nucleotide-binding</keyword>
<dbReference type="InterPro" id="IPR003029">
    <property type="entry name" value="S1_domain"/>
</dbReference>
<accession>A0A915N3X3</accession>
<feature type="region of interest" description="Disordered" evidence="10">
    <location>
        <begin position="611"/>
        <end position="650"/>
    </location>
</feature>
<evidence type="ECO:0000256" key="4">
    <source>
        <dbReference type="ARBA" id="ARBA00022741"/>
    </source>
</evidence>
<dbReference type="GO" id="GO:0003743">
    <property type="term" value="F:translation initiation factor activity"/>
    <property type="evidence" value="ECO:0007669"/>
    <property type="project" value="UniProtKB-KW"/>
</dbReference>
<dbReference type="InterPro" id="IPR044126">
    <property type="entry name" value="S1_IF2_alpha"/>
</dbReference>
<dbReference type="SUPFAM" id="SSF110993">
    <property type="entry name" value="eIF-2-alpha, C-terminal domain"/>
    <property type="match status" value="1"/>
</dbReference>
<evidence type="ECO:0000256" key="8">
    <source>
        <dbReference type="PIRSR" id="PIRSR606689-1"/>
    </source>
</evidence>
<evidence type="ECO:0000256" key="10">
    <source>
        <dbReference type="SAM" id="MobiDB-lite"/>
    </source>
</evidence>
<dbReference type="GO" id="GO:0043022">
    <property type="term" value="F:ribosome binding"/>
    <property type="evidence" value="ECO:0007669"/>
    <property type="project" value="TreeGrafter"/>
</dbReference>
<evidence type="ECO:0000256" key="3">
    <source>
        <dbReference type="ARBA" id="ARBA00022540"/>
    </source>
</evidence>
<dbReference type="PROSITE" id="PS51417">
    <property type="entry name" value="ARF"/>
    <property type="match status" value="1"/>
</dbReference>
<evidence type="ECO:0000256" key="6">
    <source>
        <dbReference type="ARBA" id="ARBA00023134"/>
    </source>
</evidence>
<evidence type="ECO:0000256" key="5">
    <source>
        <dbReference type="ARBA" id="ARBA00022917"/>
    </source>
</evidence>
<feature type="compositionally biased region" description="Basic and acidic residues" evidence="10">
    <location>
        <begin position="613"/>
        <end position="631"/>
    </location>
</feature>
<feature type="binding site" evidence="8">
    <location>
        <begin position="132"/>
        <end position="135"/>
    </location>
    <ligand>
        <name>GTP</name>
        <dbReference type="ChEBI" id="CHEBI:37565"/>
    </ligand>
</feature>
<dbReference type="NCBIfam" id="TIGR00231">
    <property type="entry name" value="small_GTP"/>
    <property type="match status" value="1"/>
</dbReference>
<keyword evidence="3" id="KW-0396">Initiation factor</keyword>
<evidence type="ECO:0000313" key="13">
    <source>
        <dbReference type="WBParaSite" id="scaffold6733_cov190.g11184"/>
    </source>
</evidence>
<proteinExistence type="inferred from homology"/>
<dbReference type="FunFam" id="1.10.150.190:FF:000001">
    <property type="entry name" value="Eukaryotic translation initiation factor 2 subunit 1"/>
    <property type="match status" value="1"/>
</dbReference>
<dbReference type="SUPFAM" id="SSF50249">
    <property type="entry name" value="Nucleic acid-binding proteins"/>
    <property type="match status" value="1"/>
</dbReference>
<dbReference type="PROSITE" id="PS50126">
    <property type="entry name" value="S1"/>
    <property type="match status" value="1"/>
</dbReference>
<sequence length="816" mass="92212">MGNCVGGFKRRTNRIAPWKRNKTIVLCFLGVDGAGKTTIVKALQGEDFGTVHQTVGFSRAEVNILKYKVTVYDLGGSQRIREIWTTYFAEVYGIVYVVDSSAASRISENKQIVDELIEVSELMGKPILFLLNKKDLPEAMDEIQFSEKFKLHSMAKRNKTDIRVEGVCAVKGTGKEIDQVIVEGLEWLIDKILDNYENISKGVEIALKKLKERQAQERLERQHRLAIAAALSPEDSPETRSENNADKEETHERNIEETNEIKDNEENLSNKVPSLKQNGNIVQKRAQSSLSNGKGKMAALSCRFYENEFPDIEDTVMVKVQKIEDMGAYVTLSEYDGKEGMILLSELSRRRIRSVNKLIRVGRSECVVVIRVDKDKGYIDLSKRRVYSKDLIQCEDRFAKAKAVNSILRHVADQLGYTENEKLEELYQKTAWHFDRKLKKKAASFEIFTKALTEPNVFDECGIEDPIKNKLLEEIRKKLAPKPLKIRADIEVSCFSYEGIEAVKKALIAGKKCSTEELVIKINLIAAPLFVVTTQTMDREGGFKAVQDALDAIKTTIESYEGSFRIIMAPKVLTDLDEEEIKKRMELLEEGDEEGGGSSDDEGLVAPKGLDQAADKEESNRKEKKQQNDKNEESDEEDDDGYSSYGGSYEAPQQIFYPRPFTYQINNECKELVNCGSCDEIVEEEEYQKIKIDLDYESLDNNELLVASSPFPTLQTSSFLFPSPVEVPPSNSVEEILQASTLTSTNIDEEIVEKALLSTKLDNLEAARNIESNSAAKFGGRFNSIVSNSEFAYVNWYGKRNCQLRVGSRHSLTWED</sequence>
<dbReference type="SMART" id="SM00177">
    <property type="entry name" value="ARF"/>
    <property type="match status" value="1"/>
</dbReference>
<dbReference type="SMART" id="SM00178">
    <property type="entry name" value="SAR"/>
    <property type="match status" value="1"/>
</dbReference>
<dbReference type="InterPro" id="IPR012340">
    <property type="entry name" value="NA-bd_OB-fold"/>
</dbReference>
<dbReference type="SUPFAM" id="SSF52540">
    <property type="entry name" value="P-loop containing nucleoside triphosphate hydrolases"/>
    <property type="match status" value="1"/>
</dbReference>
<dbReference type="InterPro" id="IPR024055">
    <property type="entry name" value="TIF2_asu_C"/>
</dbReference>
<feature type="binding site" evidence="9">
    <location>
        <position position="37"/>
    </location>
    <ligand>
        <name>Mg(2+)</name>
        <dbReference type="ChEBI" id="CHEBI:18420"/>
    </ligand>
</feature>
<keyword evidence="5" id="KW-0648">Protein biosynthesis</keyword>
<keyword evidence="9" id="KW-0460">Magnesium</keyword>
<dbReference type="GO" id="GO:0005850">
    <property type="term" value="C:eukaryotic translation initiation factor 2 complex"/>
    <property type="evidence" value="ECO:0007669"/>
    <property type="project" value="TreeGrafter"/>
</dbReference>
<dbReference type="FunFam" id="2.40.50.140:FF:000015">
    <property type="entry name" value="Eukaryotic translation initiation factor 2 subunit alpha"/>
    <property type="match status" value="1"/>
</dbReference>
<dbReference type="GO" id="GO:0033290">
    <property type="term" value="C:eukaryotic 48S preinitiation complex"/>
    <property type="evidence" value="ECO:0007669"/>
    <property type="project" value="TreeGrafter"/>
</dbReference>
<keyword evidence="12" id="KW-1185">Reference proteome</keyword>
<evidence type="ECO:0000256" key="9">
    <source>
        <dbReference type="PIRSR" id="PIRSR606689-2"/>
    </source>
</evidence>
<dbReference type="SMART" id="SM00316">
    <property type="entry name" value="S1"/>
    <property type="match status" value="1"/>
</dbReference>
<dbReference type="Gene3D" id="3.30.70.1130">
    <property type="entry name" value="EIF_2_alpha"/>
    <property type="match status" value="1"/>
</dbReference>
<dbReference type="Gene3D" id="2.40.50.140">
    <property type="entry name" value="Nucleic acid-binding proteins"/>
    <property type="match status" value="1"/>
</dbReference>
<dbReference type="InterPro" id="IPR006689">
    <property type="entry name" value="Small_GTPase_ARF/SAR"/>
</dbReference>
<feature type="compositionally biased region" description="Acidic residues" evidence="10">
    <location>
        <begin position="632"/>
        <end position="641"/>
    </location>
</feature>